<evidence type="ECO:0000313" key="5">
    <source>
        <dbReference type="RefSeq" id="XP_033534634.1"/>
    </source>
</evidence>
<dbReference type="PANTHER" id="PTHR36826">
    <property type="entry name" value="PROTEIN ECM13"/>
    <property type="match status" value="1"/>
</dbReference>
<accession>A0A6G1G4L5</accession>
<feature type="region of interest" description="Disordered" evidence="2">
    <location>
        <begin position="112"/>
        <end position="132"/>
    </location>
</feature>
<reference evidence="5" key="3">
    <citation type="submission" date="2025-04" db="UniProtKB">
        <authorList>
            <consortium name="RefSeq"/>
        </authorList>
    </citation>
    <scope>IDENTIFICATION</scope>
    <source>
        <strain evidence="5">CBS 781.70</strain>
    </source>
</reference>
<dbReference type="PANTHER" id="PTHR36826:SF1">
    <property type="entry name" value="PROTEIN ECM13"/>
    <property type="match status" value="1"/>
</dbReference>
<feature type="compositionally biased region" description="Acidic residues" evidence="2">
    <location>
        <begin position="157"/>
        <end position="171"/>
    </location>
</feature>
<feature type="region of interest" description="Disordered" evidence="2">
    <location>
        <begin position="1"/>
        <end position="36"/>
    </location>
</feature>
<dbReference type="RefSeq" id="XP_033534634.1">
    <property type="nucleotide sequence ID" value="XM_033680687.1"/>
</dbReference>
<proteinExistence type="predicted"/>
<feature type="region of interest" description="Disordered" evidence="2">
    <location>
        <begin position="149"/>
        <end position="235"/>
    </location>
</feature>
<sequence>MPSHLRRQQSFEPFTAETTRSYFSPSPPAKKQKKMSLTQTYYIAASARSKLGREAQKSDHSLRHLVGHANLLDSLMVELHEAEREQETWFNQTIQKAEEPMHVRWADSAIMEEDEDDSASDASDSDSDDDFDEADFELTAPLHFRQSAISITSREVEDSDEEFEDEEDDEEHALTRTASNSPPELILDSDSDDDTPPASPPQLSLEYTEEQRQAIATTGFFNRKQSSLSPSEQESFVEEGFFIPDRSNQLIAAC</sequence>
<dbReference type="GeneID" id="54421257"/>
<reference evidence="5" key="2">
    <citation type="submission" date="2020-04" db="EMBL/GenBank/DDBJ databases">
        <authorList>
            <consortium name="NCBI Genome Project"/>
        </authorList>
    </citation>
    <scope>NUCLEOTIDE SEQUENCE</scope>
    <source>
        <strain evidence="5">CBS 781.70</strain>
    </source>
</reference>
<dbReference type="InterPro" id="IPR037738">
    <property type="entry name" value="Ecm13-like"/>
</dbReference>
<dbReference type="OrthoDB" id="5431245at2759"/>
<keyword evidence="1" id="KW-0175">Coiled coil</keyword>
<keyword evidence="4" id="KW-1185">Reference proteome</keyword>
<organism evidence="3">
    <name type="scientific">Eremomyces bilateralis CBS 781.70</name>
    <dbReference type="NCBI Taxonomy" id="1392243"/>
    <lineage>
        <taxon>Eukaryota</taxon>
        <taxon>Fungi</taxon>
        <taxon>Dikarya</taxon>
        <taxon>Ascomycota</taxon>
        <taxon>Pezizomycotina</taxon>
        <taxon>Dothideomycetes</taxon>
        <taxon>Dothideomycetes incertae sedis</taxon>
        <taxon>Eremomycetales</taxon>
        <taxon>Eremomycetaceae</taxon>
        <taxon>Eremomyces</taxon>
    </lineage>
</organism>
<dbReference type="EMBL" id="ML975156">
    <property type="protein sequence ID" value="KAF1813003.1"/>
    <property type="molecule type" value="Genomic_DNA"/>
</dbReference>
<evidence type="ECO:0000256" key="1">
    <source>
        <dbReference type="SAM" id="Coils"/>
    </source>
</evidence>
<evidence type="ECO:0000256" key="2">
    <source>
        <dbReference type="SAM" id="MobiDB-lite"/>
    </source>
</evidence>
<feature type="compositionally biased region" description="Polar residues" evidence="2">
    <location>
        <begin position="8"/>
        <end position="24"/>
    </location>
</feature>
<dbReference type="Proteomes" id="UP000504638">
    <property type="component" value="Unplaced"/>
</dbReference>
<name>A0A6G1G4L5_9PEZI</name>
<feature type="coiled-coil region" evidence="1">
    <location>
        <begin position="65"/>
        <end position="92"/>
    </location>
</feature>
<evidence type="ECO:0000313" key="3">
    <source>
        <dbReference type="EMBL" id="KAF1813003.1"/>
    </source>
</evidence>
<dbReference type="AlphaFoldDB" id="A0A6G1G4L5"/>
<evidence type="ECO:0000313" key="4">
    <source>
        <dbReference type="Proteomes" id="UP000504638"/>
    </source>
</evidence>
<protein>
    <submittedName>
        <fullName evidence="3 5">Uncharacterized protein</fullName>
    </submittedName>
</protein>
<gene>
    <name evidence="3 5" type="ORF">P152DRAFT_466303</name>
</gene>
<reference evidence="3 5" key="1">
    <citation type="submission" date="2020-01" db="EMBL/GenBank/DDBJ databases">
        <authorList>
            <consortium name="DOE Joint Genome Institute"/>
            <person name="Haridas S."/>
            <person name="Albert R."/>
            <person name="Binder M."/>
            <person name="Bloem J."/>
            <person name="Labutti K."/>
            <person name="Salamov A."/>
            <person name="Andreopoulos B."/>
            <person name="Baker S.E."/>
            <person name="Barry K."/>
            <person name="Bills G."/>
            <person name="Bluhm B.H."/>
            <person name="Cannon C."/>
            <person name="Castanera R."/>
            <person name="Culley D.E."/>
            <person name="Daum C."/>
            <person name="Ezra D."/>
            <person name="Gonzalez J.B."/>
            <person name="Henrissat B."/>
            <person name="Kuo A."/>
            <person name="Liang C."/>
            <person name="Lipzen A."/>
            <person name="Lutzoni F."/>
            <person name="Magnuson J."/>
            <person name="Mondo S."/>
            <person name="Nolan M."/>
            <person name="Ohm R."/>
            <person name="Pangilinan J."/>
            <person name="Park H.-J."/>
            <person name="Ramirez L."/>
            <person name="Alfaro M."/>
            <person name="Sun H."/>
            <person name="Tritt A."/>
            <person name="Yoshinaga Y."/>
            <person name="Zwiers L.-H."/>
            <person name="Turgeon B.G."/>
            <person name="Goodwin S.B."/>
            <person name="Spatafora J.W."/>
            <person name="Crous P.W."/>
            <person name="Grigoriev I.V."/>
        </authorList>
    </citation>
    <scope>NUCLEOTIDE SEQUENCE</scope>
    <source>
        <strain evidence="3 5">CBS 781.70</strain>
    </source>
</reference>
<feature type="compositionally biased region" description="Polar residues" evidence="2">
    <location>
        <begin position="214"/>
        <end position="234"/>
    </location>
</feature>